<dbReference type="InterPro" id="IPR032473">
    <property type="entry name" value="Argonaute_Mid_dom"/>
</dbReference>
<protein>
    <recommendedName>
        <fullName evidence="7">Piwi domain-containing protein</fullName>
    </recommendedName>
</protein>
<dbReference type="Gene3D" id="3.30.420.10">
    <property type="entry name" value="Ribonuclease H-like superfamily/Ribonuclease H"/>
    <property type="match status" value="1"/>
</dbReference>
<evidence type="ECO:0000256" key="1">
    <source>
        <dbReference type="RuleBase" id="RU361178"/>
    </source>
</evidence>
<dbReference type="InterPro" id="IPR036397">
    <property type="entry name" value="RNaseH_sf"/>
</dbReference>
<dbReference type="Pfam" id="PF16487">
    <property type="entry name" value="ArgoMid"/>
    <property type="match status" value="1"/>
</dbReference>
<name>A0ABR4N8X0_9FUNG</name>
<accession>A0ABR4N8X0</accession>
<comment type="similarity">
    <text evidence="1">Belongs to the argonaute family.</text>
</comment>
<dbReference type="PROSITE" id="PS50822">
    <property type="entry name" value="PIWI"/>
    <property type="match status" value="1"/>
</dbReference>
<feature type="compositionally biased region" description="Low complexity" evidence="2">
    <location>
        <begin position="825"/>
        <end position="839"/>
    </location>
</feature>
<comment type="caution">
    <text evidence="5">The sequence shown here is derived from an EMBL/GenBank/DDBJ whole genome shotgun (WGS) entry which is preliminary data.</text>
</comment>
<proteinExistence type="inferred from homology"/>
<evidence type="ECO:0008006" key="7">
    <source>
        <dbReference type="Google" id="ProtNLM"/>
    </source>
</evidence>
<evidence type="ECO:0000259" key="3">
    <source>
        <dbReference type="PROSITE" id="PS50821"/>
    </source>
</evidence>
<dbReference type="CDD" id="cd02846">
    <property type="entry name" value="PAZ_argonaute_like"/>
    <property type="match status" value="1"/>
</dbReference>
<dbReference type="SMART" id="SM00949">
    <property type="entry name" value="PAZ"/>
    <property type="match status" value="1"/>
</dbReference>
<dbReference type="InterPro" id="IPR045246">
    <property type="entry name" value="Piwi_ago-like"/>
</dbReference>
<dbReference type="Proteomes" id="UP001527925">
    <property type="component" value="Unassembled WGS sequence"/>
</dbReference>
<dbReference type="InterPro" id="IPR003165">
    <property type="entry name" value="Piwi"/>
</dbReference>
<dbReference type="Pfam" id="PF16488">
    <property type="entry name" value="ArgoL2"/>
    <property type="match status" value="1"/>
</dbReference>
<sequence>MSLFPRRPDTGNAGRNIPLRVNFFSLRTLPGTVIYHYTVSIVPDVPPAKNRRVYKIWEETSRAQGALRGISPVFDGRTNIYSAHPLPFDGPQAVFFIDYFEEDEFPRLPGPAPVSAKRFPKKFQMTLTKTAQINMQRLNAFLDGLVTDTPHDAISVLDVLLRHRPSLVFTTVGRCFYTPDSATSIANGAQLWQGFHQSLRPARGQMLINLDVSATAFYQPGPLVDIIARLLGKNNGSDLRGPISDKDRAKLEKSLKGVKVVVIHRGQIRRKYRINRFTTTSANRTMFPLNDSGSEESVANYFLAKYKRQLAFAHLPCAVVGDPARPVFLPLEVCEVLEGQRHLRKLNERQTAEMIKFTCQPPHIRSNKISAGITLLQQHDNDYLRDFGVQIDHEMATISARILPAPAISYHPASKEPVITPREGAWNLRDKMVAQGITLRSWCVVAFGGEQDYPVTAIQKFVTLLVQTCEECGVFVQNKQPPISYAHPFGDVERTLIDAYMIAGESYQERPQLIICILPNTGVPLYAEIKRVSDTVIGIATQCIQAKHMFAAKRQYCANVCLKMNVKLGGMNSYLSSVQLPFVSERPTIVLGADVTHPAHGSSSSQSIAAVVASMDAQCSRYAASVRVQRGRHEYIQDLSGMMIELLKTFYQTCAAKPERIVFYRDGVTESQFSDVLRREVEAIRQACIELEEGYRPTITFIVVQKRHHARFFPIRKEDSDRSGNVLPGTVVELGVTHPFEFDFYLCSHPGLQGTSKPTHYHVLFDENRFTSDSLQELTYRLCYLYCRATRSVSVVPPAYYAHLVAARARFHASGEEIGPMDSISVVSGGSGRRTSPQPGQQPQPPSAVVGGMVGSSPNGVSKRFSMSSMRSGALGNGGVVPANLDVGARTITYSPVKPELARVMYFM</sequence>
<dbReference type="InterPro" id="IPR014811">
    <property type="entry name" value="ArgoL1"/>
</dbReference>
<evidence type="ECO:0000259" key="4">
    <source>
        <dbReference type="PROSITE" id="PS50822"/>
    </source>
</evidence>
<dbReference type="EMBL" id="JADGIZ020000019">
    <property type="protein sequence ID" value="KAL2915988.1"/>
    <property type="molecule type" value="Genomic_DNA"/>
</dbReference>
<dbReference type="SUPFAM" id="SSF101690">
    <property type="entry name" value="PAZ domain"/>
    <property type="match status" value="1"/>
</dbReference>
<dbReference type="Gene3D" id="2.170.260.10">
    <property type="entry name" value="paz domain"/>
    <property type="match status" value="1"/>
</dbReference>
<dbReference type="PANTHER" id="PTHR22891">
    <property type="entry name" value="EUKARYOTIC TRANSLATION INITIATION FACTOR 2C"/>
    <property type="match status" value="1"/>
</dbReference>
<dbReference type="InterPro" id="IPR032472">
    <property type="entry name" value="ArgoL2"/>
</dbReference>
<evidence type="ECO:0000256" key="2">
    <source>
        <dbReference type="SAM" id="MobiDB-lite"/>
    </source>
</evidence>
<reference evidence="5 6" key="1">
    <citation type="submission" date="2023-09" db="EMBL/GenBank/DDBJ databases">
        <title>Pangenome analysis of Batrachochytrium dendrobatidis and related Chytrids.</title>
        <authorList>
            <person name="Yacoub M.N."/>
            <person name="Stajich J.E."/>
            <person name="James T.Y."/>
        </authorList>
    </citation>
    <scope>NUCLEOTIDE SEQUENCE [LARGE SCALE GENOMIC DNA]</scope>
    <source>
        <strain evidence="5 6">JEL0888</strain>
    </source>
</reference>
<keyword evidence="6" id="KW-1185">Reference proteome</keyword>
<dbReference type="SUPFAM" id="SSF53098">
    <property type="entry name" value="Ribonuclease H-like"/>
    <property type="match status" value="1"/>
</dbReference>
<evidence type="ECO:0000313" key="5">
    <source>
        <dbReference type="EMBL" id="KAL2915988.1"/>
    </source>
</evidence>
<dbReference type="Pfam" id="PF02170">
    <property type="entry name" value="PAZ"/>
    <property type="match status" value="1"/>
</dbReference>
<feature type="region of interest" description="Disordered" evidence="2">
    <location>
        <begin position="822"/>
        <end position="853"/>
    </location>
</feature>
<dbReference type="Pfam" id="PF02171">
    <property type="entry name" value="Piwi"/>
    <property type="match status" value="1"/>
</dbReference>
<evidence type="ECO:0000313" key="6">
    <source>
        <dbReference type="Proteomes" id="UP001527925"/>
    </source>
</evidence>
<dbReference type="InterPro" id="IPR036085">
    <property type="entry name" value="PAZ_dom_sf"/>
</dbReference>
<dbReference type="SMART" id="SM00950">
    <property type="entry name" value="Piwi"/>
    <property type="match status" value="1"/>
</dbReference>
<dbReference type="InterPro" id="IPR003100">
    <property type="entry name" value="PAZ_dom"/>
</dbReference>
<dbReference type="Pfam" id="PF08699">
    <property type="entry name" value="ArgoL1"/>
    <property type="match status" value="1"/>
</dbReference>
<dbReference type="InterPro" id="IPR032474">
    <property type="entry name" value="Argonaute_N"/>
</dbReference>
<dbReference type="CDD" id="cd04657">
    <property type="entry name" value="Piwi_ago-like"/>
    <property type="match status" value="1"/>
</dbReference>
<dbReference type="SMART" id="SM01163">
    <property type="entry name" value="DUF1785"/>
    <property type="match status" value="1"/>
</dbReference>
<dbReference type="Pfam" id="PF16486">
    <property type="entry name" value="ArgoN"/>
    <property type="match status" value="1"/>
</dbReference>
<feature type="domain" description="PAZ" evidence="3">
    <location>
        <begin position="222"/>
        <end position="338"/>
    </location>
</feature>
<dbReference type="InterPro" id="IPR012337">
    <property type="entry name" value="RNaseH-like_sf"/>
</dbReference>
<dbReference type="PROSITE" id="PS50821">
    <property type="entry name" value="PAZ"/>
    <property type="match status" value="1"/>
</dbReference>
<feature type="domain" description="Piwi" evidence="4">
    <location>
        <begin position="513"/>
        <end position="814"/>
    </location>
</feature>
<organism evidence="5 6">
    <name type="scientific">Polyrhizophydium stewartii</name>
    <dbReference type="NCBI Taxonomy" id="2732419"/>
    <lineage>
        <taxon>Eukaryota</taxon>
        <taxon>Fungi</taxon>
        <taxon>Fungi incertae sedis</taxon>
        <taxon>Chytridiomycota</taxon>
        <taxon>Chytridiomycota incertae sedis</taxon>
        <taxon>Chytridiomycetes</taxon>
        <taxon>Rhizophydiales</taxon>
        <taxon>Rhizophydiales incertae sedis</taxon>
        <taxon>Polyrhizophydium</taxon>
    </lineage>
</organism>
<gene>
    <name evidence="5" type="ORF">HK105_204412</name>
</gene>
<dbReference type="Gene3D" id="3.40.50.2300">
    <property type="match status" value="1"/>
</dbReference>